<evidence type="ECO:0000313" key="1">
    <source>
        <dbReference type="EMBL" id="AOW02667.1"/>
    </source>
</evidence>
<gene>
    <name evidence="1" type="ORF">YALI1_C15377g</name>
</gene>
<dbReference type="AlphaFoldDB" id="A0A1D8NAK4"/>
<evidence type="ECO:0000313" key="2">
    <source>
        <dbReference type="Proteomes" id="UP000182444"/>
    </source>
</evidence>
<reference evidence="1 2" key="1">
    <citation type="journal article" date="2016" name="PLoS ONE">
        <title>Sequence Assembly of Yarrowia lipolytica Strain W29/CLIB89 Shows Transposable Element Diversity.</title>
        <authorList>
            <person name="Magnan C."/>
            <person name="Yu J."/>
            <person name="Chang I."/>
            <person name="Jahn E."/>
            <person name="Kanomata Y."/>
            <person name="Wu J."/>
            <person name="Zeller M."/>
            <person name="Oakes M."/>
            <person name="Baldi P."/>
            <person name="Sandmeyer S."/>
        </authorList>
    </citation>
    <scope>NUCLEOTIDE SEQUENCE [LARGE SCALE GENOMIC DNA]</scope>
    <source>
        <strain evidence="2">CLIB89(W29)</strain>
    </source>
</reference>
<dbReference type="Proteomes" id="UP000182444">
    <property type="component" value="Chromosome 1C"/>
</dbReference>
<dbReference type="VEuPathDB" id="FungiDB:YALI1_C15377g"/>
<name>A0A1D8NAK4_YARLL</name>
<dbReference type="GeneID" id="94582934"/>
<sequence length="74" mass="8314">MKRTIHQTGVSTGNTLTGTINRTNMMISMTKSHQSGALAWCRQCSVESVICRTFRQLENFPLLSQPIRVDGIYP</sequence>
<organism evidence="1 2">
    <name type="scientific">Yarrowia lipolytica</name>
    <name type="common">Candida lipolytica</name>
    <dbReference type="NCBI Taxonomy" id="4952"/>
    <lineage>
        <taxon>Eukaryota</taxon>
        <taxon>Fungi</taxon>
        <taxon>Dikarya</taxon>
        <taxon>Ascomycota</taxon>
        <taxon>Saccharomycotina</taxon>
        <taxon>Dipodascomycetes</taxon>
        <taxon>Dipodascales</taxon>
        <taxon>Dipodascales incertae sedis</taxon>
        <taxon>Yarrowia</taxon>
    </lineage>
</organism>
<dbReference type="RefSeq" id="XP_068138398.1">
    <property type="nucleotide sequence ID" value="XM_068282297.1"/>
</dbReference>
<dbReference type="EMBL" id="CP017555">
    <property type="protein sequence ID" value="AOW02667.1"/>
    <property type="molecule type" value="Genomic_DNA"/>
</dbReference>
<accession>A0A1D8NAK4</accession>
<protein>
    <submittedName>
        <fullName evidence="1">Uncharacterized protein</fullName>
    </submittedName>
</protein>
<proteinExistence type="predicted"/>